<dbReference type="PIRSF" id="PIRSF038971">
    <property type="entry name" value="PhnM"/>
    <property type="match status" value="1"/>
</dbReference>
<name>A0ABW3D8Y6_9BACL</name>
<dbReference type="Gene3D" id="2.30.40.10">
    <property type="entry name" value="Urease, subunit C, domain 1"/>
    <property type="match status" value="2"/>
</dbReference>
<evidence type="ECO:0000259" key="1">
    <source>
        <dbReference type="Pfam" id="PF01979"/>
    </source>
</evidence>
<dbReference type="NCBIfam" id="NF011984">
    <property type="entry name" value="PRK15446.1-5"/>
    <property type="match status" value="1"/>
</dbReference>
<accession>A0ABW3D8Y6</accession>
<dbReference type="InterPro" id="IPR051781">
    <property type="entry name" value="Metallo-dep_Hydrolase"/>
</dbReference>
<dbReference type="NCBIfam" id="TIGR02318">
    <property type="entry name" value="phosphono_phnM"/>
    <property type="match status" value="1"/>
</dbReference>
<keyword evidence="3" id="KW-1185">Reference proteome</keyword>
<sequence>MERLEGWIEDVSIVTPEEVVQGSLRMEDGRIAEIKPHGGQGAARESFEVQDGLYLLPGMIDLHCDAIEKEVQPRPNTLFPMEMALLELEKKLAGNGITTMYHSLSLGTGLSLRGDHLMTEMIRLIRKYREERAMIRHRIHLRYEVIHLEGLPLAEELLRSGAVEYLSYMNHAPGQGQYRAPGSFEAYVMKNQGVSKEEVRLIAQNALQKQAQIDWPRLRQLSEEARGRGIAVASHDDDTEETVNTALSFGASVSEFPLNLPTAEYAKRQGLQICVGAPNIVRGGSHDKNMKAMDGIQAGVVDILCSDYYPSSLLSAVFLIAHEAGIGLPRAAAMASLHPARAVGIDDRLGSIEAGKQADLLLVQVKDGYPLVRKTWVNGSLVYEANYYRERENRF</sequence>
<gene>
    <name evidence="2" type="primary">phnM</name>
    <name evidence="2" type="ORF">ACFQ03_07265</name>
</gene>
<dbReference type="SUPFAM" id="SSF51338">
    <property type="entry name" value="Composite domain of metallo-dependent hydrolases"/>
    <property type="match status" value="1"/>
</dbReference>
<dbReference type="EMBL" id="JBHTIU010000027">
    <property type="protein sequence ID" value="MFD0868944.1"/>
    <property type="molecule type" value="Genomic_DNA"/>
</dbReference>
<dbReference type="RefSeq" id="WP_379287133.1">
    <property type="nucleotide sequence ID" value="NZ_JBHTIU010000027.1"/>
</dbReference>
<proteinExistence type="predicted"/>
<dbReference type="Gene3D" id="3.40.50.10910">
    <property type="entry name" value="Amidohydrolase"/>
    <property type="match status" value="1"/>
</dbReference>
<dbReference type="InterPro" id="IPR006680">
    <property type="entry name" value="Amidohydro-rel"/>
</dbReference>
<dbReference type="InterPro" id="IPR011059">
    <property type="entry name" value="Metal-dep_hydrolase_composite"/>
</dbReference>
<dbReference type="Proteomes" id="UP001597120">
    <property type="component" value="Unassembled WGS sequence"/>
</dbReference>
<protein>
    <submittedName>
        <fullName evidence="2">Phosphonate metabolism protein PhnM</fullName>
    </submittedName>
</protein>
<organism evidence="2 3">
    <name type="scientific">Paenibacillus residui</name>
    <dbReference type="NCBI Taxonomy" id="629724"/>
    <lineage>
        <taxon>Bacteria</taxon>
        <taxon>Bacillati</taxon>
        <taxon>Bacillota</taxon>
        <taxon>Bacilli</taxon>
        <taxon>Bacillales</taxon>
        <taxon>Paenibacillaceae</taxon>
        <taxon>Paenibacillus</taxon>
    </lineage>
</organism>
<dbReference type="PANTHER" id="PTHR43135">
    <property type="entry name" value="ALPHA-D-RIBOSE 1-METHYLPHOSPHONATE 5-TRIPHOSPHATE DIPHOSPHATASE"/>
    <property type="match status" value="1"/>
</dbReference>
<dbReference type="NCBIfam" id="NF011987">
    <property type="entry name" value="PRK15446.2-3"/>
    <property type="match status" value="1"/>
</dbReference>
<dbReference type="NCBIfam" id="NF011990">
    <property type="entry name" value="PRK15446.2-6"/>
    <property type="match status" value="1"/>
</dbReference>
<dbReference type="InterPro" id="IPR032466">
    <property type="entry name" value="Metal_Hydrolase"/>
</dbReference>
<dbReference type="InterPro" id="IPR012696">
    <property type="entry name" value="PhnM"/>
</dbReference>
<dbReference type="PANTHER" id="PTHR43135:SF3">
    <property type="entry name" value="ALPHA-D-RIBOSE 1-METHYLPHOSPHONATE 5-TRIPHOSPHATE DIPHOSPHATASE"/>
    <property type="match status" value="1"/>
</dbReference>
<comment type="caution">
    <text evidence="2">The sequence shown here is derived from an EMBL/GenBank/DDBJ whole genome shotgun (WGS) entry which is preliminary data.</text>
</comment>
<feature type="domain" description="Amidohydrolase-related" evidence="1">
    <location>
        <begin position="221"/>
        <end position="381"/>
    </location>
</feature>
<evidence type="ECO:0000313" key="2">
    <source>
        <dbReference type="EMBL" id="MFD0868944.1"/>
    </source>
</evidence>
<dbReference type="Pfam" id="PF01979">
    <property type="entry name" value="Amidohydro_1"/>
    <property type="match status" value="1"/>
</dbReference>
<reference evidence="3" key="1">
    <citation type="journal article" date="2019" name="Int. J. Syst. Evol. Microbiol.">
        <title>The Global Catalogue of Microorganisms (GCM) 10K type strain sequencing project: providing services to taxonomists for standard genome sequencing and annotation.</title>
        <authorList>
            <consortium name="The Broad Institute Genomics Platform"/>
            <consortium name="The Broad Institute Genome Sequencing Center for Infectious Disease"/>
            <person name="Wu L."/>
            <person name="Ma J."/>
        </authorList>
    </citation>
    <scope>NUCLEOTIDE SEQUENCE [LARGE SCALE GENOMIC DNA]</scope>
    <source>
        <strain evidence="3">CCUG 57263</strain>
    </source>
</reference>
<evidence type="ECO:0000313" key="3">
    <source>
        <dbReference type="Proteomes" id="UP001597120"/>
    </source>
</evidence>
<dbReference type="SUPFAM" id="SSF51556">
    <property type="entry name" value="Metallo-dependent hydrolases"/>
    <property type="match status" value="1"/>
</dbReference>
<dbReference type="Gene3D" id="3.30.110.90">
    <property type="entry name" value="Amidohydrolase"/>
    <property type="match status" value="1"/>
</dbReference>